<feature type="transmembrane region" description="Helical" evidence="1">
    <location>
        <begin position="12"/>
        <end position="40"/>
    </location>
</feature>
<dbReference type="Proteomes" id="UP000034607">
    <property type="component" value="Unassembled WGS sequence"/>
</dbReference>
<gene>
    <name evidence="2" type="ORF">UX78_C0015G0026</name>
</gene>
<dbReference type="AlphaFoldDB" id="A0A0G1REY0"/>
<dbReference type="InterPro" id="IPR044020">
    <property type="entry name" value="DUF5676"/>
</dbReference>
<organism evidence="2 3">
    <name type="scientific">Candidatus Amesbacteria bacterium GW2011_GWA2_47_11</name>
    <dbReference type="NCBI Taxonomy" id="1618357"/>
    <lineage>
        <taxon>Bacteria</taxon>
        <taxon>Candidatus Amesiibacteriota</taxon>
    </lineage>
</organism>
<evidence type="ECO:0000313" key="3">
    <source>
        <dbReference type="Proteomes" id="UP000034607"/>
    </source>
</evidence>
<evidence type="ECO:0000256" key="1">
    <source>
        <dbReference type="SAM" id="Phobius"/>
    </source>
</evidence>
<name>A0A0G1REY0_9BACT</name>
<dbReference type="EMBL" id="LCNM01000015">
    <property type="protein sequence ID" value="KKU55879.1"/>
    <property type="molecule type" value="Genomic_DNA"/>
</dbReference>
<reference evidence="2 3" key="1">
    <citation type="journal article" date="2015" name="Nature">
        <title>rRNA introns, odd ribosomes, and small enigmatic genomes across a large radiation of phyla.</title>
        <authorList>
            <person name="Brown C.T."/>
            <person name="Hug L.A."/>
            <person name="Thomas B.C."/>
            <person name="Sharon I."/>
            <person name="Castelle C.J."/>
            <person name="Singh A."/>
            <person name="Wilkins M.J."/>
            <person name="Williams K.H."/>
            <person name="Banfield J.F."/>
        </authorList>
    </citation>
    <scope>NUCLEOTIDE SEQUENCE [LARGE SCALE GENOMIC DNA]</scope>
</reference>
<accession>A0A0G1REY0</accession>
<keyword evidence="1" id="KW-0812">Transmembrane</keyword>
<protein>
    <submittedName>
        <fullName evidence="2">Uncharacterized protein</fullName>
    </submittedName>
</protein>
<keyword evidence="1" id="KW-0472">Membrane</keyword>
<feature type="transmembrane region" description="Helical" evidence="1">
    <location>
        <begin position="60"/>
        <end position="85"/>
    </location>
</feature>
<comment type="caution">
    <text evidence="2">The sequence shown here is derived from an EMBL/GenBank/DDBJ whole genome shotgun (WGS) entry which is preliminary data.</text>
</comment>
<sequence length="92" mass="10274">MSNIKLDPVRLANALGLVTAAWYLICALLISTTPLFYMGMMRSWMHGFENSVWRVSPLPFGLGLYGFVTLTAAAWLTGYAFAYIYNSLGEKK</sequence>
<evidence type="ECO:0000313" key="2">
    <source>
        <dbReference type="EMBL" id="KKU55879.1"/>
    </source>
</evidence>
<dbReference type="Pfam" id="PF18926">
    <property type="entry name" value="DUF5676"/>
    <property type="match status" value="1"/>
</dbReference>
<proteinExistence type="predicted"/>
<keyword evidence="1" id="KW-1133">Transmembrane helix</keyword>